<evidence type="ECO:0000256" key="5">
    <source>
        <dbReference type="ARBA" id="ARBA00022801"/>
    </source>
</evidence>
<dbReference type="Gene3D" id="1.25.40.10">
    <property type="entry name" value="Tetratricopeptide repeat domain"/>
    <property type="match status" value="1"/>
</dbReference>
<keyword evidence="11" id="KW-1185">Reference proteome</keyword>
<dbReference type="PANTHER" id="PTHR22726:SF1">
    <property type="entry name" value="METALLOENDOPEPTIDASE OMA1, MITOCHONDRIAL"/>
    <property type="match status" value="1"/>
</dbReference>
<evidence type="ECO:0000256" key="3">
    <source>
        <dbReference type="ARBA" id="ARBA00022729"/>
    </source>
</evidence>
<dbReference type="Gene3D" id="3.30.2010.10">
    <property type="entry name" value="Metalloproteases ('zincins'), catalytic domain"/>
    <property type="match status" value="1"/>
</dbReference>
<dbReference type="GO" id="GO:0008233">
    <property type="term" value="F:peptidase activity"/>
    <property type="evidence" value="ECO:0007669"/>
    <property type="project" value="UniProtKB-KW"/>
</dbReference>
<dbReference type="SUPFAM" id="SSF48452">
    <property type="entry name" value="TPR-like"/>
    <property type="match status" value="1"/>
</dbReference>
<comment type="cofactor">
    <cofactor evidence="8">
        <name>Zn(2+)</name>
        <dbReference type="ChEBI" id="CHEBI:29105"/>
    </cofactor>
    <text evidence="8">Binds 1 zinc ion per subunit.</text>
</comment>
<protein>
    <recommendedName>
        <fullName evidence="8">Putative beta-barrel assembly-enhancing protease</fullName>
        <ecNumber evidence="8">3.4.-.-</ecNumber>
    </recommendedName>
</protein>
<evidence type="ECO:0000256" key="1">
    <source>
        <dbReference type="ARBA" id="ARBA00022670"/>
    </source>
</evidence>
<dbReference type="Pfam" id="PF14559">
    <property type="entry name" value="TPR_19"/>
    <property type="match status" value="1"/>
</dbReference>
<dbReference type="PANTHER" id="PTHR22726">
    <property type="entry name" value="METALLOENDOPEPTIDASE OMA1"/>
    <property type="match status" value="1"/>
</dbReference>
<comment type="similarity">
    <text evidence="8">Belongs to the peptidase M48 family. BepA subfamily.</text>
</comment>
<dbReference type="HAMAP" id="MF_00997">
    <property type="entry name" value="Protease_BepA"/>
    <property type="match status" value="1"/>
</dbReference>
<feature type="active site" evidence="8">
    <location>
        <position position="134"/>
    </location>
</feature>
<keyword evidence="6 8" id="KW-0862">Zinc</keyword>
<feature type="chain" id="PRO_5044899218" description="Putative beta-barrel assembly-enhancing protease" evidence="8">
    <location>
        <begin position="28"/>
        <end position="485"/>
    </location>
</feature>
<feature type="active site" description="Proton donor" evidence="8">
    <location>
        <position position="202"/>
    </location>
</feature>
<name>A0ABN8DSV6_9VIBR</name>
<proteinExistence type="inferred from homology"/>
<gene>
    <name evidence="10" type="primary">bepA_4</name>
    <name evidence="10" type="ORF">VST7929_02089</name>
</gene>
<evidence type="ECO:0000256" key="7">
    <source>
        <dbReference type="ARBA" id="ARBA00023049"/>
    </source>
</evidence>
<dbReference type="InterPro" id="IPR011990">
    <property type="entry name" value="TPR-like_helical_dom_sf"/>
</dbReference>
<keyword evidence="2 8" id="KW-0479">Metal-binding</keyword>
<dbReference type="InterPro" id="IPR051156">
    <property type="entry name" value="Mito/Outer_Membr_Metalloprot"/>
</dbReference>
<dbReference type="GO" id="GO:0006508">
    <property type="term" value="P:proteolysis"/>
    <property type="evidence" value="ECO:0007669"/>
    <property type="project" value="UniProtKB-KW"/>
</dbReference>
<dbReference type="InterPro" id="IPR030873">
    <property type="entry name" value="Protease_BepA"/>
</dbReference>
<dbReference type="EMBL" id="CAKLDI010000001">
    <property type="protein sequence ID" value="CAH0534181.1"/>
    <property type="molecule type" value="Genomic_DNA"/>
</dbReference>
<keyword evidence="4 8" id="KW-0574">Periplasm</keyword>
<evidence type="ECO:0000259" key="9">
    <source>
        <dbReference type="Pfam" id="PF01435"/>
    </source>
</evidence>
<dbReference type="InterPro" id="IPR001915">
    <property type="entry name" value="Peptidase_M48"/>
</dbReference>
<accession>A0ABN8DSV6</accession>
<dbReference type="EC" id="3.4.-.-" evidence="8"/>
<comment type="subcellular location">
    <subcellularLocation>
        <location evidence="8">Periplasm</location>
    </subcellularLocation>
</comment>
<keyword evidence="1 8" id="KW-0645">Protease</keyword>
<feature type="signal peptide" evidence="8">
    <location>
        <begin position="1"/>
        <end position="27"/>
    </location>
</feature>
<sequence length="485" mass="54421" precursor="true">MRTTFFRSLKMTLLSTTLAMLPAMGQANNLPDMGTTAAATLSIEMESQYGDAYMRMLRASRPIISDPVLQSYINDLGNQLVANASDVKTPFTFFLIRNSEVNAFAFFGGYVGLHTGLFLHAQDESELASVMAHEIAHVTQRHLARSMEEQAKRSPAALAAMIGSLLLAAASPEAGIAAIHATTAANMQGQINYTRSNEQEADRVGIETLYRSGFDPYGMPNFFGRLADQFRYVSKPPAMLLTHPLPESRITDSRLRAEQYPRQLDQNHLAFHLAKARVIARFSGLQAQQSRDWFIRRQAKAQGVFADSLQYGLAIVALDQHQYQQAQTLLNPLLKKSPNNRFYLDVATDIDLGLKRYDIAAKRLENALKLAPDNAVLELNLANVYLNSKQYAPAIRLLQRYTHQRPNETVGWNLLAQAYANHQQLAESYAAQGEVMALRGQWQKAINRYIEASRISELGSLNQARFDARIDQLRREQVRFNALRN</sequence>
<evidence type="ECO:0000256" key="4">
    <source>
        <dbReference type="ARBA" id="ARBA00022764"/>
    </source>
</evidence>
<keyword evidence="5 8" id="KW-0378">Hydrolase</keyword>
<dbReference type="Pfam" id="PF01435">
    <property type="entry name" value="Peptidase_M48"/>
    <property type="match status" value="1"/>
</dbReference>
<keyword evidence="7 8" id="KW-0482">Metalloprotease</keyword>
<keyword evidence="3 8" id="KW-0732">Signal</keyword>
<feature type="binding site" evidence="8">
    <location>
        <position position="133"/>
    </location>
    <ligand>
        <name>Zn(2+)</name>
        <dbReference type="ChEBI" id="CHEBI:29105"/>
        <note>catalytic</note>
    </ligand>
</feature>
<comment type="caution">
    <text evidence="10">The sequence shown here is derived from an EMBL/GenBank/DDBJ whole genome shotgun (WGS) entry which is preliminary data.</text>
</comment>
<feature type="domain" description="Peptidase M48" evidence="9">
    <location>
        <begin position="70"/>
        <end position="252"/>
    </location>
</feature>
<evidence type="ECO:0000313" key="11">
    <source>
        <dbReference type="Proteomes" id="UP000838672"/>
    </source>
</evidence>
<comment type="function">
    <text evidence="8">Functions as both a chaperone and a metalloprotease. Maintains the integrity of the outer membrane by promoting either the assembly or the elimination of outer membrane proteins, depending on their folding state.</text>
</comment>
<evidence type="ECO:0000256" key="8">
    <source>
        <dbReference type="HAMAP-Rule" id="MF_00997"/>
    </source>
</evidence>
<evidence type="ECO:0000256" key="2">
    <source>
        <dbReference type="ARBA" id="ARBA00022723"/>
    </source>
</evidence>
<evidence type="ECO:0000313" key="10">
    <source>
        <dbReference type="EMBL" id="CAH0534181.1"/>
    </source>
</evidence>
<evidence type="ECO:0000256" key="6">
    <source>
        <dbReference type="ARBA" id="ARBA00022833"/>
    </source>
</evidence>
<dbReference type="Proteomes" id="UP000838672">
    <property type="component" value="Unassembled WGS sequence"/>
</dbReference>
<feature type="binding site" evidence="8">
    <location>
        <position position="198"/>
    </location>
    <ligand>
        <name>Zn(2+)</name>
        <dbReference type="ChEBI" id="CHEBI:29105"/>
        <note>catalytic</note>
    </ligand>
</feature>
<organism evidence="10 11">
    <name type="scientific">Vibrio stylophorae</name>
    <dbReference type="NCBI Taxonomy" id="659351"/>
    <lineage>
        <taxon>Bacteria</taxon>
        <taxon>Pseudomonadati</taxon>
        <taxon>Pseudomonadota</taxon>
        <taxon>Gammaproteobacteria</taxon>
        <taxon>Vibrionales</taxon>
        <taxon>Vibrionaceae</taxon>
        <taxon>Vibrio</taxon>
    </lineage>
</organism>
<feature type="binding site" evidence="8">
    <location>
        <position position="137"/>
    </location>
    <ligand>
        <name>Zn(2+)</name>
        <dbReference type="ChEBI" id="CHEBI:29105"/>
        <note>catalytic</note>
    </ligand>
</feature>
<reference evidence="10" key="1">
    <citation type="submission" date="2021-11" db="EMBL/GenBank/DDBJ databases">
        <authorList>
            <person name="Rodrigo-Torres L."/>
            <person name="Arahal R. D."/>
            <person name="Lucena T."/>
        </authorList>
    </citation>
    <scope>NUCLEOTIDE SEQUENCE</scope>
    <source>
        <strain evidence="10">CECT 7929</strain>
    </source>
</reference>
<dbReference type="CDD" id="cd07333">
    <property type="entry name" value="M48C_bepA_like"/>
    <property type="match status" value="1"/>
</dbReference>